<keyword evidence="7" id="KW-1185">Reference proteome</keyword>
<feature type="compositionally biased region" description="Basic and acidic residues" evidence="4">
    <location>
        <begin position="130"/>
        <end position="145"/>
    </location>
</feature>
<feature type="domain" description="DNA endonuclease activator Ctp1 C-terminal" evidence="5">
    <location>
        <begin position="248"/>
        <end position="280"/>
    </location>
</feature>
<dbReference type="PANTHER" id="PTHR15107:SF0">
    <property type="entry name" value="DNA ENDONUCLEASE ACTIVATOR CTP1 C-TERMINAL DOMAIN-CONTAINING PROTEIN"/>
    <property type="match status" value="1"/>
</dbReference>
<protein>
    <recommendedName>
        <fullName evidence="5">DNA endonuclease activator Ctp1 C-terminal domain-containing protein</fullName>
    </recommendedName>
</protein>
<evidence type="ECO:0000256" key="4">
    <source>
        <dbReference type="SAM" id="MobiDB-lite"/>
    </source>
</evidence>
<dbReference type="Proteomes" id="UP000734854">
    <property type="component" value="Unassembled WGS sequence"/>
</dbReference>
<comment type="subcellular location">
    <subcellularLocation>
        <location evidence="1">Nucleus</location>
    </subcellularLocation>
</comment>
<proteinExistence type="predicted"/>
<comment type="caution">
    <text evidence="6">The sequence shown here is derived from an EMBL/GenBank/DDBJ whole genome shotgun (WGS) entry which is preliminary data.</text>
</comment>
<evidence type="ECO:0000256" key="2">
    <source>
        <dbReference type="ARBA" id="ARBA00022763"/>
    </source>
</evidence>
<dbReference type="GO" id="GO:0010792">
    <property type="term" value="P:DNA double-strand break processing involved in repair via single-strand annealing"/>
    <property type="evidence" value="ECO:0007669"/>
    <property type="project" value="TreeGrafter"/>
</dbReference>
<evidence type="ECO:0000256" key="1">
    <source>
        <dbReference type="ARBA" id="ARBA00004123"/>
    </source>
</evidence>
<evidence type="ECO:0000259" key="5">
    <source>
        <dbReference type="Pfam" id="PF08573"/>
    </source>
</evidence>
<evidence type="ECO:0000313" key="7">
    <source>
        <dbReference type="Proteomes" id="UP000734854"/>
    </source>
</evidence>
<feature type="region of interest" description="Disordered" evidence="4">
    <location>
        <begin position="125"/>
        <end position="145"/>
    </location>
</feature>
<organism evidence="6 7">
    <name type="scientific">Zingiber officinale</name>
    <name type="common">Ginger</name>
    <name type="synonym">Amomum zingiber</name>
    <dbReference type="NCBI Taxonomy" id="94328"/>
    <lineage>
        <taxon>Eukaryota</taxon>
        <taxon>Viridiplantae</taxon>
        <taxon>Streptophyta</taxon>
        <taxon>Embryophyta</taxon>
        <taxon>Tracheophyta</taxon>
        <taxon>Spermatophyta</taxon>
        <taxon>Magnoliopsida</taxon>
        <taxon>Liliopsida</taxon>
        <taxon>Zingiberales</taxon>
        <taxon>Zingiberaceae</taxon>
        <taxon>Zingiber</taxon>
    </lineage>
</organism>
<keyword evidence="3" id="KW-0539">Nucleus</keyword>
<dbReference type="GO" id="GO:0003684">
    <property type="term" value="F:damaged DNA binding"/>
    <property type="evidence" value="ECO:0007669"/>
    <property type="project" value="TreeGrafter"/>
</dbReference>
<evidence type="ECO:0000256" key="3">
    <source>
        <dbReference type="ARBA" id="ARBA00023242"/>
    </source>
</evidence>
<sequence length="304" mass="34758">MTAMYKQLKSQYMFAVGKFNHKSGNECYLDRVDVVNNSPSSHLKKRRLQDSEEKEEEEVTDIASQVDESKTGSGAHENPVLHQDVDVFKRSRNGSHTNPAFLDSILPKHDVGTSKLESIACRKKSSSSWRDTRAHETNGGDPHDNFLDTPLEIARNLNKLPFEPAQDLAAPPPQDLYFHNSDDETQDMNTKTIPLEQHNSAGPANKGVRYCEPVRKKAERENLEGVECMQCKKFYDAVLPGDDNNPNEKIRRCEHHDGVSRHRYRYAPPLTPEGFWNIGFDSEDYLEWMNQQLSLQLSRLLMET</sequence>
<dbReference type="PANTHER" id="PTHR15107">
    <property type="entry name" value="RETINOBLASTOMA BINDING PROTEIN 8"/>
    <property type="match status" value="1"/>
</dbReference>
<reference evidence="6 7" key="1">
    <citation type="submission" date="2020-08" db="EMBL/GenBank/DDBJ databases">
        <title>Plant Genome Project.</title>
        <authorList>
            <person name="Zhang R.-G."/>
        </authorList>
    </citation>
    <scope>NUCLEOTIDE SEQUENCE [LARGE SCALE GENOMIC DNA]</scope>
    <source>
        <tissue evidence="6">Rhizome</tissue>
    </source>
</reference>
<dbReference type="AlphaFoldDB" id="A0A8J5GX73"/>
<feature type="region of interest" description="Disordered" evidence="4">
    <location>
        <begin position="39"/>
        <end position="81"/>
    </location>
</feature>
<gene>
    <name evidence="6" type="ORF">ZIOFF_025031</name>
</gene>
<dbReference type="GO" id="GO:0005634">
    <property type="term" value="C:nucleus"/>
    <property type="evidence" value="ECO:0007669"/>
    <property type="project" value="UniProtKB-SubCell"/>
</dbReference>
<accession>A0A8J5GX73</accession>
<name>A0A8J5GX73_ZINOF</name>
<dbReference type="Pfam" id="PF08573">
    <property type="entry name" value="SAE2"/>
    <property type="match status" value="1"/>
</dbReference>
<evidence type="ECO:0000313" key="6">
    <source>
        <dbReference type="EMBL" id="KAG6514662.1"/>
    </source>
</evidence>
<dbReference type="InterPro" id="IPR033316">
    <property type="entry name" value="RBBP8-like"/>
</dbReference>
<keyword evidence="2" id="KW-0227">DNA damage</keyword>
<dbReference type="InterPro" id="IPR013882">
    <property type="entry name" value="Ctp1_C"/>
</dbReference>
<dbReference type="EMBL" id="JACMSC010000007">
    <property type="protein sequence ID" value="KAG6514662.1"/>
    <property type="molecule type" value="Genomic_DNA"/>
</dbReference>